<sequence>MEERLGTEDRNERTMQMDEMPLRNLLQIMNQEDAHVISAVKSQLPQIEQAVQAAIESFQNGGRLLYAGAGTSGRLAVLDAVECKPTFGMGADRIRAVIAGGQKAVTEAVEGAEDDYDTGVRECAYLKVGAKDTVIALAASGRTPYAIGFLKEARARGAKAISISCNKDSLLSEQADIAIEPETGPEVLTGSTRLKAGTAQKLILNMISTAAMVGIGKVYQNLMVDLQPTNEKLVDRSKRIVMEATNATEAEAMQALKLANNAVKPAIVMLLLDCSNEKANQLLAENNGFIKEAVQRK</sequence>
<comment type="pathway">
    <text evidence="3">Amino-sugar metabolism; N-acetylmuramate degradation.</text>
</comment>
<dbReference type="InterPro" id="IPR001347">
    <property type="entry name" value="SIS_dom"/>
</dbReference>
<dbReference type="EC" id="4.2.1.126" evidence="3"/>
<dbReference type="InterPro" id="IPR046348">
    <property type="entry name" value="SIS_dom_sf"/>
</dbReference>
<comment type="similarity">
    <text evidence="3">Belongs to the GCKR-like family. MurNAc-6-P etherase subfamily.</text>
</comment>
<dbReference type="PROSITE" id="PS51464">
    <property type="entry name" value="SIS"/>
    <property type="match status" value="1"/>
</dbReference>
<dbReference type="Gene3D" id="1.10.8.1080">
    <property type="match status" value="1"/>
</dbReference>
<feature type="domain" description="SIS" evidence="4">
    <location>
        <begin position="54"/>
        <end position="217"/>
    </location>
</feature>
<proteinExistence type="inferred from homology"/>
<keyword evidence="1 3" id="KW-0456">Lyase</keyword>
<feature type="active site" description="Proton donor" evidence="3">
    <location>
        <position position="82"/>
    </location>
</feature>
<comment type="function">
    <text evidence="3">Specifically catalyzes the cleavage of the D-lactyl ether substituent of MurNAc 6-phosphate, producing GlcNAc 6-phosphate and D-lactate.</text>
</comment>
<dbReference type="SUPFAM" id="SSF53697">
    <property type="entry name" value="SIS domain"/>
    <property type="match status" value="1"/>
</dbReference>
<comment type="catalytic activity">
    <reaction evidence="3">
        <text>N-acetyl-D-muramate 6-phosphate + H2O = N-acetyl-D-glucosamine 6-phosphate + (R)-lactate</text>
        <dbReference type="Rhea" id="RHEA:26410"/>
        <dbReference type="ChEBI" id="CHEBI:15377"/>
        <dbReference type="ChEBI" id="CHEBI:16004"/>
        <dbReference type="ChEBI" id="CHEBI:57513"/>
        <dbReference type="ChEBI" id="CHEBI:58722"/>
        <dbReference type="EC" id="4.2.1.126"/>
    </reaction>
</comment>
<comment type="subunit">
    <text evidence="3">Homodimer.</text>
</comment>
<gene>
    <name evidence="3" type="primary">murQ</name>
    <name evidence="5" type="ORF">JOC54_002580</name>
</gene>
<feature type="active site" evidence="3">
    <location>
        <position position="113"/>
    </location>
</feature>
<dbReference type="RefSeq" id="WP_204466582.1">
    <property type="nucleotide sequence ID" value="NZ_JAFBCV010000007.1"/>
</dbReference>
<dbReference type="NCBIfam" id="NF009222">
    <property type="entry name" value="PRK12570.1"/>
    <property type="match status" value="1"/>
</dbReference>
<accession>A0ABS2SV09</accession>
<dbReference type="InterPro" id="IPR040190">
    <property type="entry name" value="MURQ/GCKR"/>
</dbReference>
<evidence type="ECO:0000256" key="3">
    <source>
        <dbReference type="HAMAP-Rule" id="MF_00068"/>
    </source>
</evidence>
<keyword evidence="2 3" id="KW-0119">Carbohydrate metabolism</keyword>
<dbReference type="NCBIfam" id="NF003915">
    <property type="entry name" value="PRK05441.1"/>
    <property type="match status" value="1"/>
</dbReference>
<dbReference type="InterPro" id="IPR005486">
    <property type="entry name" value="Glucokinase_regulatory_CS"/>
</dbReference>
<dbReference type="PROSITE" id="PS01272">
    <property type="entry name" value="GCKR"/>
    <property type="match status" value="1"/>
</dbReference>
<evidence type="ECO:0000259" key="4">
    <source>
        <dbReference type="PROSITE" id="PS51464"/>
    </source>
</evidence>
<dbReference type="HAMAP" id="MF_00068">
    <property type="entry name" value="MurQ"/>
    <property type="match status" value="1"/>
</dbReference>
<name>A0ABS2SV09_9BACI</name>
<dbReference type="Pfam" id="PF22645">
    <property type="entry name" value="GKRP_SIS_N"/>
    <property type="match status" value="1"/>
</dbReference>
<reference evidence="5" key="1">
    <citation type="submission" date="2021-01" db="EMBL/GenBank/DDBJ databases">
        <title>Genomic Encyclopedia of Type Strains, Phase IV (KMG-IV): sequencing the most valuable type-strain genomes for metagenomic binning, comparative biology and taxonomic classification.</title>
        <authorList>
            <person name="Goeker M."/>
        </authorList>
    </citation>
    <scope>NUCLEOTIDE SEQUENCE</scope>
    <source>
        <strain evidence="5">DSM 21943</strain>
    </source>
</reference>
<dbReference type="NCBIfam" id="TIGR00274">
    <property type="entry name" value="N-acetylmuramic acid 6-phosphate etherase"/>
    <property type="match status" value="1"/>
</dbReference>
<dbReference type="PANTHER" id="PTHR10088:SF4">
    <property type="entry name" value="GLUCOKINASE REGULATORY PROTEIN"/>
    <property type="match status" value="1"/>
</dbReference>
<protein>
    <recommendedName>
        <fullName evidence="3">N-acetylmuramic acid 6-phosphate etherase</fullName>
        <shortName evidence="3">MurNAc-6-P etherase</shortName>
        <ecNumber evidence="3">4.2.1.126</ecNumber>
    </recommendedName>
    <alternativeName>
        <fullName evidence="3">N-acetylmuramic acid 6-phosphate hydrolase</fullName>
    </alternativeName>
    <alternativeName>
        <fullName evidence="3">N-acetylmuramic acid 6-phosphate lyase</fullName>
    </alternativeName>
</protein>
<evidence type="ECO:0000313" key="5">
    <source>
        <dbReference type="EMBL" id="MBM7839309.1"/>
    </source>
</evidence>
<dbReference type="Proteomes" id="UP001179280">
    <property type="component" value="Unassembled WGS sequence"/>
</dbReference>
<comment type="miscellaneous">
    <text evidence="3">A lyase-type mechanism (elimination/hydration) is suggested for the cleavage of the lactyl ether bond of MurNAc 6-phosphate, with the formation of an alpha,beta-unsaturated aldehyde intermediate with (E)-stereochemistry, followed by the syn addition of water to give product.</text>
</comment>
<dbReference type="Gene3D" id="3.40.50.10490">
    <property type="entry name" value="Glucose-6-phosphate isomerase like protein, domain 1"/>
    <property type="match status" value="1"/>
</dbReference>
<dbReference type="InterPro" id="IPR005488">
    <property type="entry name" value="Etherase_MurQ"/>
</dbReference>
<evidence type="ECO:0000256" key="1">
    <source>
        <dbReference type="ARBA" id="ARBA00023239"/>
    </source>
</evidence>
<dbReference type="GO" id="GO:0016829">
    <property type="term" value="F:lyase activity"/>
    <property type="evidence" value="ECO:0007669"/>
    <property type="project" value="UniProtKB-KW"/>
</dbReference>
<dbReference type="EMBL" id="JAFBCV010000007">
    <property type="protein sequence ID" value="MBM7839309.1"/>
    <property type="molecule type" value="Genomic_DNA"/>
</dbReference>
<evidence type="ECO:0000313" key="6">
    <source>
        <dbReference type="Proteomes" id="UP001179280"/>
    </source>
</evidence>
<organism evidence="5 6">
    <name type="scientific">Shouchella xiaoxiensis</name>
    <dbReference type="NCBI Taxonomy" id="766895"/>
    <lineage>
        <taxon>Bacteria</taxon>
        <taxon>Bacillati</taxon>
        <taxon>Bacillota</taxon>
        <taxon>Bacilli</taxon>
        <taxon>Bacillales</taxon>
        <taxon>Bacillaceae</taxon>
        <taxon>Shouchella</taxon>
    </lineage>
</organism>
<dbReference type="PANTHER" id="PTHR10088">
    <property type="entry name" value="GLUCOKINASE REGULATORY PROTEIN"/>
    <property type="match status" value="1"/>
</dbReference>
<comment type="caution">
    <text evidence="5">The sequence shown here is derived from an EMBL/GenBank/DDBJ whole genome shotgun (WGS) entry which is preliminary data.</text>
</comment>
<keyword evidence="6" id="KW-1185">Reference proteome</keyword>
<dbReference type="CDD" id="cd05007">
    <property type="entry name" value="SIS_Etherase"/>
    <property type="match status" value="1"/>
</dbReference>
<evidence type="ECO:0000256" key="2">
    <source>
        <dbReference type="ARBA" id="ARBA00023277"/>
    </source>
</evidence>